<comment type="caution">
    <text evidence="2">The sequence shown here is derived from an EMBL/GenBank/DDBJ whole genome shotgun (WGS) entry which is preliminary data.</text>
</comment>
<dbReference type="Pfam" id="PF00814">
    <property type="entry name" value="TsaD"/>
    <property type="match status" value="1"/>
</dbReference>
<proteinExistence type="predicted"/>
<dbReference type="EMBL" id="SSOA01000017">
    <property type="protein sequence ID" value="THF47053.1"/>
    <property type="molecule type" value="Genomic_DNA"/>
</dbReference>
<dbReference type="PANTHER" id="PTHR11735">
    <property type="entry name" value="TRNA N6-ADENOSINE THREONYLCARBAMOYLTRANSFERASE"/>
    <property type="match status" value="1"/>
</dbReference>
<sequence length="228" mass="23659">MIVLAIDTAGAACATAIYDSNQDRILAEVTEVIGKGHAEKLMVMVDDVLAKAGKTLPDLHRIAVTIGPGSFTGIRVGLAAARGLALALGIDCVGISTLSVLASAYREEKGDRNGEVLAAMDAKRDEVYVQTFGAGGEPMDAPALVSVDDFRQMVAGVGGVAGSARHLLPQGHQDLLPEEGAMDRFPIEHVARLGAVAEVSGKPKPLYLRGPDAKPQTGFAVARVDAHA</sequence>
<reference evidence="2 3" key="1">
    <citation type="submission" date="2019-04" db="EMBL/GenBank/DDBJ databases">
        <title>Rhizobium terrae sp. nov., isolated from a paddy soil.</title>
        <authorList>
            <person name="Lin S.-Y."/>
            <person name="Hameed A."/>
            <person name="Huang H.-I."/>
            <person name="Young C.-C."/>
        </authorList>
    </citation>
    <scope>NUCLEOTIDE SEQUENCE [LARGE SCALE GENOMIC DNA]</scope>
    <source>
        <strain evidence="2 3">CC-HIH110</strain>
    </source>
</reference>
<name>A0A4S3ZNR4_9HYPH</name>
<dbReference type="RefSeq" id="WP_190237211.1">
    <property type="nucleotide sequence ID" value="NZ_SSOA01000017.1"/>
</dbReference>
<dbReference type="SUPFAM" id="SSF53067">
    <property type="entry name" value="Actin-like ATPase domain"/>
    <property type="match status" value="1"/>
</dbReference>
<evidence type="ECO:0000313" key="3">
    <source>
        <dbReference type="Proteomes" id="UP000310754"/>
    </source>
</evidence>
<accession>A0A4S3ZNR4</accession>
<dbReference type="InterPro" id="IPR000905">
    <property type="entry name" value="Gcp-like_dom"/>
</dbReference>
<dbReference type="PANTHER" id="PTHR11735:SF11">
    <property type="entry name" value="TRNA THREONYLCARBAMOYLADENOSINE BIOSYNTHESIS PROTEIN TSAB"/>
    <property type="match status" value="1"/>
</dbReference>
<dbReference type="GO" id="GO:0016740">
    <property type="term" value="F:transferase activity"/>
    <property type="evidence" value="ECO:0007669"/>
    <property type="project" value="UniProtKB-KW"/>
</dbReference>
<keyword evidence="2" id="KW-0808">Transferase</keyword>
<evidence type="ECO:0000313" key="2">
    <source>
        <dbReference type="EMBL" id="THF47053.1"/>
    </source>
</evidence>
<dbReference type="Proteomes" id="UP000310754">
    <property type="component" value="Unassembled WGS sequence"/>
</dbReference>
<evidence type="ECO:0000259" key="1">
    <source>
        <dbReference type="Pfam" id="PF00814"/>
    </source>
</evidence>
<dbReference type="InterPro" id="IPR022496">
    <property type="entry name" value="T6A_TsaB"/>
</dbReference>
<gene>
    <name evidence="2" type="primary">tsaB</name>
    <name evidence="2" type="ORF">E6C51_19325</name>
</gene>
<organism evidence="2 3">
    <name type="scientific">Allorhizobium terrae</name>
    <dbReference type="NCBI Taxonomy" id="1848972"/>
    <lineage>
        <taxon>Bacteria</taxon>
        <taxon>Pseudomonadati</taxon>
        <taxon>Pseudomonadota</taxon>
        <taxon>Alphaproteobacteria</taxon>
        <taxon>Hyphomicrobiales</taxon>
        <taxon>Rhizobiaceae</taxon>
        <taxon>Rhizobium/Agrobacterium group</taxon>
        <taxon>Allorhizobium</taxon>
    </lineage>
</organism>
<dbReference type="NCBIfam" id="TIGR03725">
    <property type="entry name" value="T6A_YeaZ"/>
    <property type="match status" value="1"/>
</dbReference>
<protein>
    <submittedName>
        <fullName evidence="2">tRNA (Adenosine(37)-N6)-threonylcarbamoyltransferase complex dimerization subunit type 1 TsaB</fullName>
    </submittedName>
</protein>
<dbReference type="GO" id="GO:0005829">
    <property type="term" value="C:cytosol"/>
    <property type="evidence" value="ECO:0007669"/>
    <property type="project" value="TreeGrafter"/>
</dbReference>
<feature type="domain" description="Gcp-like" evidence="1">
    <location>
        <begin position="31"/>
        <end position="154"/>
    </location>
</feature>
<dbReference type="InterPro" id="IPR043129">
    <property type="entry name" value="ATPase_NBD"/>
</dbReference>
<dbReference type="Gene3D" id="3.30.420.40">
    <property type="match status" value="1"/>
</dbReference>
<dbReference type="AlphaFoldDB" id="A0A4S3ZNR4"/>
<keyword evidence="3" id="KW-1185">Reference proteome</keyword>
<dbReference type="GO" id="GO:0002949">
    <property type="term" value="P:tRNA threonylcarbamoyladenosine modification"/>
    <property type="evidence" value="ECO:0007669"/>
    <property type="project" value="InterPro"/>
</dbReference>